<gene>
    <name evidence="1" type="ORF">SAMN05445850_3291</name>
</gene>
<dbReference type="AlphaFoldDB" id="A0A1H1H6M8"/>
<evidence type="ECO:0000313" key="2">
    <source>
        <dbReference type="Proteomes" id="UP000199365"/>
    </source>
</evidence>
<dbReference type="STRING" id="157910.SAMN05445850_3291"/>
<dbReference type="Proteomes" id="UP000199365">
    <property type="component" value="Unassembled WGS sequence"/>
</dbReference>
<organism evidence="1 2">
    <name type="scientific">Paraburkholderia tuberum</name>
    <dbReference type="NCBI Taxonomy" id="157910"/>
    <lineage>
        <taxon>Bacteria</taxon>
        <taxon>Pseudomonadati</taxon>
        <taxon>Pseudomonadota</taxon>
        <taxon>Betaproteobacteria</taxon>
        <taxon>Burkholderiales</taxon>
        <taxon>Burkholderiaceae</taxon>
        <taxon>Paraburkholderia</taxon>
    </lineage>
</organism>
<keyword evidence="2" id="KW-1185">Reference proteome</keyword>
<dbReference type="RefSeq" id="WP_167368652.1">
    <property type="nucleotide sequence ID" value="NZ_FNKX01000001.1"/>
</dbReference>
<dbReference type="EMBL" id="FNKX01000001">
    <property type="protein sequence ID" value="SDR20748.1"/>
    <property type="molecule type" value="Genomic_DNA"/>
</dbReference>
<reference evidence="2" key="1">
    <citation type="submission" date="2016-10" db="EMBL/GenBank/DDBJ databases">
        <authorList>
            <person name="Varghese N."/>
            <person name="Submissions S."/>
        </authorList>
    </citation>
    <scope>NUCLEOTIDE SEQUENCE [LARGE SCALE GENOMIC DNA]</scope>
    <source>
        <strain evidence="2">DUS833</strain>
    </source>
</reference>
<proteinExistence type="predicted"/>
<name>A0A1H1H6M8_9BURK</name>
<evidence type="ECO:0000313" key="1">
    <source>
        <dbReference type="EMBL" id="SDR20748.1"/>
    </source>
</evidence>
<protein>
    <submittedName>
        <fullName evidence="1">Uncharacterized protein</fullName>
    </submittedName>
</protein>
<sequence length="50" mass="5592">MNHAQAVSIVVIEDDDGHATLSAFSCKWSNCRRGSGSRRLEAVRKPFMTR</sequence>
<accession>A0A1H1H6M8</accession>